<comment type="similarity">
    <text evidence="1">Belongs to the 4-hydroxybenzoyl-CoA thioesterase family.</text>
</comment>
<dbReference type="Pfam" id="PF13279">
    <property type="entry name" value="4HBT_2"/>
    <property type="match status" value="1"/>
</dbReference>
<reference evidence="3 4" key="1">
    <citation type="submission" date="2018-05" db="EMBL/GenBank/DDBJ databases">
        <title>Abyssibacter profundi OUC007T gen. nov., sp. nov, a marine bacterium isolated from seawater of the Mariana Trench.</title>
        <authorList>
            <person name="Zhou S."/>
        </authorList>
    </citation>
    <scope>NUCLEOTIDE SEQUENCE [LARGE SCALE GENOMIC DNA]</scope>
    <source>
        <strain evidence="3 4">OUC007</strain>
    </source>
</reference>
<dbReference type="CDD" id="cd00586">
    <property type="entry name" value="4HBT"/>
    <property type="match status" value="1"/>
</dbReference>
<dbReference type="EMBL" id="QEQK01000002">
    <property type="protein sequence ID" value="PWN57421.1"/>
    <property type="molecule type" value="Genomic_DNA"/>
</dbReference>
<proteinExistence type="inferred from homology"/>
<organism evidence="3 4">
    <name type="scientific">Abyssibacter profundi</name>
    <dbReference type="NCBI Taxonomy" id="2182787"/>
    <lineage>
        <taxon>Bacteria</taxon>
        <taxon>Pseudomonadati</taxon>
        <taxon>Pseudomonadota</taxon>
        <taxon>Gammaproteobacteria</taxon>
        <taxon>Chromatiales</taxon>
        <taxon>Oceanococcaceae</taxon>
        <taxon>Abyssibacter</taxon>
    </lineage>
</organism>
<keyword evidence="4" id="KW-1185">Reference proteome</keyword>
<comment type="caution">
    <text evidence="3">The sequence shown here is derived from an EMBL/GenBank/DDBJ whole genome shotgun (WGS) entry which is preliminary data.</text>
</comment>
<dbReference type="Gene3D" id="3.10.129.10">
    <property type="entry name" value="Hotdog Thioesterase"/>
    <property type="match status" value="1"/>
</dbReference>
<protein>
    <submittedName>
        <fullName evidence="3">Thioesterase</fullName>
    </submittedName>
</protein>
<keyword evidence="2" id="KW-0378">Hydrolase</keyword>
<gene>
    <name evidence="3" type="ORF">DEH80_02715</name>
</gene>
<dbReference type="InterPro" id="IPR050563">
    <property type="entry name" value="4-hydroxybenzoyl-CoA_TE"/>
</dbReference>
<evidence type="ECO:0000313" key="3">
    <source>
        <dbReference type="EMBL" id="PWN57421.1"/>
    </source>
</evidence>
<dbReference type="OrthoDB" id="9799036at2"/>
<name>A0A363UPM2_9GAMM</name>
<evidence type="ECO:0000313" key="4">
    <source>
        <dbReference type="Proteomes" id="UP000251800"/>
    </source>
</evidence>
<accession>A0A363UPM2</accession>
<dbReference type="AlphaFoldDB" id="A0A363UPM2"/>
<dbReference type="PANTHER" id="PTHR31793">
    <property type="entry name" value="4-HYDROXYBENZOYL-COA THIOESTERASE FAMILY MEMBER"/>
    <property type="match status" value="1"/>
</dbReference>
<evidence type="ECO:0000256" key="2">
    <source>
        <dbReference type="ARBA" id="ARBA00022801"/>
    </source>
</evidence>
<dbReference type="Proteomes" id="UP000251800">
    <property type="component" value="Unassembled WGS sequence"/>
</dbReference>
<dbReference type="RefSeq" id="WP_109718925.1">
    <property type="nucleotide sequence ID" value="NZ_QEQK01000002.1"/>
</dbReference>
<evidence type="ECO:0000256" key="1">
    <source>
        <dbReference type="ARBA" id="ARBA00005953"/>
    </source>
</evidence>
<dbReference type="GO" id="GO:0047617">
    <property type="term" value="F:fatty acyl-CoA hydrolase activity"/>
    <property type="evidence" value="ECO:0007669"/>
    <property type="project" value="TreeGrafter"/>
</dbReference>
<dbReference type="SUPFAM" id="SSF54637">
    <property type="entry name" value="Thioesterase/thiol ester dehydrase-isomerase"/>
    <property type="match status" value="1"/>
</dbReference>
<sequence>MPTIERSRDDYRYWYPIQIRWGDMDALGHVNNARYFTFSESARLAYRDDNFPRQALPDSQDLILARTSCDFVEQLKYPDDLDAGCRIAKLGRSSLVFEVGMFRRNSERLVAVTEAVTVWFDYAAQQTTAIPDVLRDALLAYEPGLGA</sequence>
<dbReference type="InterPro" id="IPR029069">
    <property type="entry name" value="HotDog_dom_sf"/>
</dbReference>
<dbReference type="PANTHER" id="PTHR31793:SF27">
    <property type="entry name" value="NOVEL THIOESTERASE SUPERFAMILY DOMAIN AND SAPOSIN A-TYPE DOMAIN CONTAINING PROTEIN (0610012H03RIK)"/>
    <property type="match status" value="1"/>
</dbReference>